<dbReference type="SMART" id="SM00729">
    <property type="entry name" value="Elp3"/>
    <property type="match status" value="1"/>
</dbReference>
<comment type="catalytic activity">
    <reaction evidence="13">
        <text>N(6)-L-threonylcarbamoyladenosine(37) in tRNA + (sulfur carrier)-SH + AH2 + 2 S-adenosyl-L-methionine = 2-methylsulfanyl-N(6)-L-threonylcarbamoyladenosine(37) in tRNA + (sulfur carrier)-H + 5'-deoxyadenosine + L-methionine + A + S-adenosyl-L-homocysteine + 2 H(+)</text>
        <dbReference type="Rhea" id="RHEA:37075"/>
        <dbReference type="Rhea" id="RHEA-COMP:10163"/>
        <dbReference type="Rhea" id="RHEA-COMP:11092"/>
        <dbReference type="Rhea" id="RHEA-COMP:14737"/>
        <dbReference type="Rhea" id="RHEA-COMP:14739"/>
        <dbReference type="ChEBI" id="CHEBI:13193"/>
        <dbReference type="ChEBI" id="CHEBI:15378"/>
        <dbReference type="ChEBI" id="CHEBI:17319"/>
        <dbReference type="ChEBI" id="CHEBI:17499"/>
        <dbReference type="ChEBI" id="CHEBI:29917"/>
        <dbReference type="ChEBI" id="CHEBI:57844"/>
        <dbReference type="ChEBI" id="CHEBI:57856"/>
        <dbReference type="ChEBI" id="CHEBI:59789"/>
        <dbReference type="ChEBI" id="CHEBI:64428"/>
        <dbReference type="ChEBI" id="CHEBI:74418"/>
        <dbReference type="ChEBI" id="CHEBI:74420"/>
        <dbReference type="EC" id="2.8.4.5"/>
    </reaction>
</comment>
<dbReference type="PROSITE" id="PS50926">
    <property type="entry name" value="TRAM"/>
    <property type="match status" value="1"/>
</dbReference>
<evidence type="ECO:0000259" key="18">
    <source>
        <dbReference type="PROSITE" id="PS51918"/>
    </source>
</evidence>
<evidence type="ECO:0000256" key="11">
    <source>
        <dbReference type="ARBA" id="ARBA00023014"/>
    </source>
</evidence>
<dbReference type="PROSITE" id="PS51449">
    <property type="entry name" value="MTTASE_N"/>
    <property type="match status" value="1"/>
</dbReference>
<dbReference type="EMBL" id="NOWF01000005">
    <property type="protein sequence ID" value="OYD07656.1"/>
    <property type="molecule type" value="Genomic_DNA"/>
</dbReference>
<dbReference type="FunFam" id="3.40.50.12160:FF:000004">
    <property type="entry name" value="Threonylcarbamoyladenosine tRNA methylthiotransferase MtaB"/>
    <property type="match status" value="1"/>
</dbReference>
<dbReference type="Pfam" id="PF00919">
    <property type="entry name" value="UPF0004"/>
    <property type="match status" value="1"/>
</dbReference>
<dbReference type="Gene3D" id="3.40.50.12160">
    <property type="entry name" value="Methylthiotransferase, N-terminal domain"/>
    <property type="match status" value="1"/>
</dbReference>
<sequence length="447" mass="51126">MSTVAFHTLGCKVNAYETEAIWQLFQKRGYHKVNFDQNADVYVINTCTVTNTGDRKSRQMIRRAIRRNPDAVIAVTGCYAQTSPGEIMQIPGVDVVVGTQGREKLPDYIEEYRRTREPVNAVKSIMKTREFEDLDVPAFSERTRASLKIQEGCNNFCTFCIIPWARGLLRSRKPESVLHQARQLVAAGYKEIVLTGIHTGGYGEDMEDYKLSDLLWDLDRVEGLQRIRISSIEASQIDDRVIEVLNRSNKMCRHLHIPLQAGDDAVLKRMKRRYTVDEYRRKIEHIHQAMPDVAITTDVIVGFPGETEEMFENGYRFIEELKFSELHVFPYSKRTGTPAARMDDQVDSEVKQERVQRLIDLSNRLSLDYSSRFVGEVLDVIPESPYKEASGSGFYMGHSDNYLQLVFPGNEDLVGKVCRVRLDEPGSEYCKGSFVRVMDDLHSSRAV</sequence>
<keyword evidence="6 19" id="KW-0808">Transferase</keyword>
<dbReference type="InterPro" id="IPR005839">
    <property type="entry name" value="Methylthiotransferase"/>
</dbReference>
<dbReference type="OrthoDB" id="9805215at2"/>
<keyword evidence="4" id="KW-0004">4Fe-4S</keyword>
<dbReference type="InterPro" id="IPR023404">
    <property type="entry name" value="rSAM_horseshoe"/>
</dbReference>
<feature type="domain" description="MTTase N-terminal" evidence="17">
    <location>
        <begin position="2"/>
        <end position="114"/>
    </location>
</feature>
<dbReference type="InterPro" id="IPR058240">
    <property type="entry name" value="rSAM_sf"/>
</dbReference>
<name>A0A235B5S4_9BACL</name>
<dbReference type="InterPro" id="IPR038135">
    <property type="entry name" value="Methylthiotransferase_N_sf"/>
</dbReference>
<dbReference type="SFLD" id="SFLDG01082">
    <property type="entry name" value="B12-binding_domain_containing"/>
    <property type="match status" value="1"/>
</dbReference>
<gene>
    <name evidence="19" type="ORF">CHM34_09245</name>
</gene>
<comment type="cofactor">
    <cofactor evidence="1">
        <name>[4Fe-4S] cluster</name>
        <dbReference type="ChEBI" id="CHEBI:49883"/>
    </cofactor>
</comment>
<evidence type="ECO:0000256" key="7">
    <source>
        <dbReference type="ARBA" id="ARBA00022691"/>
    </source>
</evidence>
<accession>A0A235B5S4</accession>
<evidence type="ECO:0000256" key="2">
    <source>
        <dbReference type="ARBA" id="ARBA00002399"/>
    </source>
</evidence>
<evidence type="ECO:0000259" key="17">
    <source>
        <dbReference type="PROSITE" id="PS51449"/>
    </source>
</evidence>
<dbReference type="NCBIfam" id="TIGR00089">
    <property type="entry name" value="MiaB/RimO family radical SAM methylthiotransferase"/>
    <property type="match status" value="1"/>
</dbReference>
<dbReference type="RefSeq" id="WP_094264327.1">
    <property type="nucleotide sequence ID" value="NZ_NOWF01000005.1"/>
</dbReference>
<dbReference type="EC" id="2.8.4.5" evidence="3"/>
<dbReference type="SUPFAM" id="SSF102114">
    <property type="entry name" value="Radical SAM enzymes"/>
    <property type="match status" value="1"/>
</dbReference>
<evidence type="ECO:0000256" key="14">
    <source>
        <dbReference type="ARBA" id="ARBA00061574"/>
    </source>
</evidence>
<evidence type="ECO:0000313" key="19">
    <source>
        <dbReference type="EMBL" id="OYD07656.1"/>
    </source>
</evidence>
<dbReference type="PROSITE" id="PS51918">
    <property type="entry name" value="RADICAL_SAM"/>
    <property type="match status" value="1"/>
</dbReference>
<dbReference type="GO" id="GO:0035598">
    <property type="term" value="F:tRNA (N(6)-L-threonylcarbamoyladenosine(37)-C(2))-methylthiotransferase activity"/>
    <property type="evidence" value="ECO:0007669"/>
    <property type="project" value="UniProtKB-EC"/>
</dbReference>
<evidence type="ECO:0000256" key="5">
    <source>
        <dbReference type="ARBA" id="ARBA00022490"/>
    </source>
</evidence>
<dbReference type="GO" id="GO:0046872">
    <property type="term" value="F:metal ion binding"/>
    <property type="evidence" value="ECO:0007669"/>
    <property type="project" value="UniProtKB-KW"/>
</dbReference>
<dbReference type="InterPro" id="IPR006467">
    <property type="entry name" value="MiaB-like_bact"/>
</dbReference>
<evidence type="ECO:0000256" key="8">
    <source>
        <dbReference type="ARBA" id="ARBA00022694"/>
    </source>
</evidence>
<dbReference type="InterPro" id="IPR006638">
    <property type="entry name" value="Elp3/MiaA/NifB-like_rSAM"/>
</dbReference>
<evidence type="ECO:0000256" key="4">
    <source>
        <dbReference type="ARBA" id="ARBA00022485"/>
    </source>
</evidence>
<evidence type="ECO:0000256" key="3">
    <source>
        <dbReference type="ARBA" id="ARBA00013273"/>
    </source>
</evidence>
<keyword evidence="7" id="KW-0949">S-adenosyl-L-methionine</keyword>
<reference evidence="19 20" key="1">
    <citation type="submission" date="2017-07" db="EMBL/GenBank/DDBJ databases">
        <title>The genome sequence of Paludifilum halophilum highlights mechanisms for microbial adaptation to high salt environemnts.</title>
        <authorList>
            <person name="Belbahri L."/>
        </authorList>
    </citation>
    <scope>NUCLEOTIDE SEQUENCE [LARGE SCALE GENOMIC DNA]</scope>
    <source>
        <strain evidence="19 20">DSM 102817</strain>
    </source>
</reference>
<evidence type="ECO:0000256" key="1">
    <source>
        <dbReference type="ARBA" id="ARBA00001966"/>
    </source>
</evidence>
<dbReference type="InterPro" id="IPR007197">
    <property type="entry name" value="rSAM"/>
</dbReference>
<dbReference type="CDD" id="cd01335">
    <property type="entry name" value="Radical_SAM"/>
    <property type="match status" value="1"/>
</dbReference>
<dbReference type="Proteomes" id="UP000215459">
    <property type="component" value="Unassembled WGS sequence"/>
</dbReference>
<dbReference type="PANTHER" id="PTHR11918:SF45">
    <property type="entry name" value="THREONYLCARBAMOYLADENOSINE TRNA METHYLTHIOTRANSFERASE"/>
    <property type="match status" value="1"/>
</dbReference>
<dbReference type="AlphaFoldDB" id="A0A235B5S4"/>
<feature type="domain" description="TRAM" evidence="16">
    <location>
        <begin position="371"/>
        <end position="436"/>
    </location>
</feature>
<dbReference type="Gene3D" id="3.80.30.20">
    <property type="entry name" value="tm_1862 like domain"/>
    <property type="match status" value="1"/>
</dbReference>
<keyword evidence="10" id="KW-0408">Iron</keyword>
<comment type="similarity">
    <text evidence="14">Belongs to the methylthiotransferase family. MtaB subfamily.</text>
</comment>
<evidence type="ECO:0000259" key="16">
    <source>
        <dbReference type="PROSITE" id="PS50926"/>
    </source>
</evidence>
<evidence type="ECO:0000256" key="13">
    <source>
        <dbReference type="ARBA" id="ARBA00051661"/>
    </source>
</evidence>
<evidence type="ECO:0000256" key="12">
    <source>
        <dbReference type="ARBA" id="ARBA00031213"/>
    </source>
</evidence>
<evidence type="ECO:0000256" key="6">
    <source>
        <dbReference type="ARBA" id="ARBA00022679"/>
    </source>
</evidence>
<dbReference type="PANTHER" id="PTHR11918">
    <property type="entry name" value="RADICAL SAM PROTEINS"/>
    <property type="match status" value="1"/>
</dbReference>
<dbReference type="GO" id="GO:0051539">
    <property type="term" value="F:4 iron, 4 sulfur cluster binding"/>
    <property type="evidence" value="ECO:0007669"/>
    <property type="project" value="UniProtKB-KW"/>
</dbReference>
<protein>
    <recommendedName>
        <fullName evidence="15">Threonylcarbamoyladenosine tRNA methylthiotransferase MtaB</fullName>
        <ecNumber evidence="3">2.8.4.5</ecNumber>
    </recommendedName>
    <alternativeName>
        <fullName evidence="12">tRNA-t(6)A37 methylthiotransferase</fullName>
    </alternativeName>
</protein>
<dbReference type="SFLD" id="SFLDG01061">
    <property type="entry name" value="methylthiotransferase"/>
    <property type="match status" value="1"/>
</dbReference>
<comment type="caution">
    <text evidence="19">The sequence shown here is derived from an EMBL/GenBank/DDBJ whole genome shotgun (WGS) entry which is preliminary data.</text>
</comment>
<keyword evidence="20" id="KW-1185">Reference proteome</keyword>
<proteinExistence type="inferred from homology"/>
<evidence type="ECO:0000313" key="20">
    <source>
        <dbReference type="Proteomes" id="UP000215459"/>
    </source>
</evidence>
<dbReference type="InterPro" id="IPR002792">
    <property type="entry name" value="TRAM_dom"/>
</dbReference>
<evidence type="ECO:0000256" key="15">
    <source>
        <dbReference type="ARBA" id="ARBA00069898"/>
    </source>
</evidence>
<keyword evidence="11" id="KW-0411">Iron-sulfur</keyword>
<dbReference type="PROSITE" id="PS01278">
    <property type="entry name" value="MTTASE_RADICAL"/>
    <property type="match status" value="1"/>
</dbReference>
<dbReference type="InterPro" id="IPR020612">
    <property type="entry name" value="Methylthiotransferase_CS"/>
</dbReference>
<dbReference type="InterPro" id="IPR034557">
    <property type="entry name" value="ThrcA_tRNA_MEthiotransferase"/>
</dbReference>
<evidence type="ECO:0000256" key="9">
    <source>
        <dbReference type="ARBA" id="ARBA00022723"/>
    </source>
</evidence>
<keyword evidence="9" id="KW-0479">Metal-binding</keyword>
<keyword evidence="8" id="KW-0819">tRNA processing</keyword>
<comment type="function">
    <text evidence="2">Catalyzes the methylthiolation of N6-threonylcarbamoyladenosine (t(6)A), leading to the formation of 2-methylthio-N6-threonylcarbamoyladenosine (ms(2)t(6)A) at position 37 in tRNAs that read codons beginning with adenine.</text>
</comment>
<dbReference type="Pfam" id="PF04055">
    <property type="entry name" value="Radical_SAM"/>
    <property type="match status" value="1"/>
</dbReference>
<evidence type="ECO:0000256" key="10">
    <source>
        <dbReference type="ARBA" id="ARBA00023004"/>
    </source>
</evidence>
<organism evidence="19 20">
    <name type="scientific">Paludifilum halophilum</name>
    <dbReference type="NCBI Taxonomy" id="1642702"/>
    <lineage>
        <taxon>Bacteria</taxon>
        <taxon>Bacillati</taxon>
        <taxon>Bacillota</taxon>
        <taxon>Bacilli</taxon>
        <taxon>Bacillales</taxon>
        <taxon>Thermoactinomycetaceae</taxon>
        <taxon>Paludifilum</taxon>
    </lineage>
</organism>
<dbReference type="FunFam" id="3.80.30.20:FF:000001">
    <property type="entry name" value="tRNA-2-methylthio-N(6)-dimethylallyladenosine synthase 2"/>
    <property type="match status" value="1"/>
</dbReference>
<feature type="domain" description="Radical SAM core" evidence="18">
    <location>
        <begin position="139"/>
        <end position="368"/>
    </location>
</feature>
<dbReference type="InterPro" id="IPR013848">
    <property type="entry name" value="Methylthiotransferase_N"/>
</dbReference>
<dbReference type="SFLD" id="SFLDF00295">
    <property type="entry name" value="threonylcarbamoyladenosine_tRN"/>
    <property type="match status" value="1"/>
</dbReference>
<dbReference type="SFLD" id="SFLDS00029">
    <property type="entry name" value="Radical_SAM"/>
    <property type="match status" value="1"/>
</dbReference>
<keyword evidence="5" id="KW-0963">Cytoplasm</keyword>
<dbReference type="NCBIfam" id="TIGR01579">
    <property type="entry name" value="MiaB-like-C"/>
    <property type="match status" value="1"/>
</dbReference>